<dbReference type="OrthoDB" id="7419852at2"/>
<dbReference type="GO" id="GO:0004074">
    <property type="term" value="F:biliverdin reductase [NAD(P)H] activity"/>
    <property type="evidence" value="ECO:0007669"/>
    <property type="project" value="TreeGrafter"/>
</dbReference>
<dbReference type="InterPro" id="IPR036291">
    <property type="entry name" value="NAD(P)-bd_dom_sf"/>
</dbReference>
<name>A0A1X7AAK6_9RHOB</name>
<dbReference type="InterPro" id="IPR051606">
    <property type="entry name" value="Polyketide_Oxido-like"/>
</dbReference>
<evidence type="ECO:0000259" key="1">
    <source>
        <dbReference type="Pfam" id="PF13460"/>
    </source>
</evidence>
<sequence length="213" mass="23380">MAHILVIGASRGIGLQTLKRGLELGHRMRGFSRSAEKIDIQDPNFDAVSGDATKPEDIRKALDGVDAVVMTLGIKESVSMIWKQVTLFSEATRALVTAMEEQGPDRLVALTGIGTSESIEALSTIERMGHSFLLGEPYKDKTRQEEIIRASALRWTFARPVILTNGKRTDGYKVLTDPKDWRMGIISRADVADFLVRAATDDSLVGQAPVLTR</sequence>
<keyword evidence="3" id="KW-1185">Reference proteome</keyword>
<dbReference type="Gene3D" id="3.40.50.720">
    <property type="entry name" value="NAD(P)-binding Rossmann-like Domain"/>
    <property type="match status" value="1"/>
</dbReference>
<evidence type="ECO:0000313" key="3">
    <source>
        <dbReference type="Proteomes" id="UP000193570"/>
    </source>
</evidence>
<gene>
    <name evidence="2" type="ORF">ROJ8625_04043</name>
</gene>
<feature type="domain" description="NAD(P)-binding" evidence="1">
    <location>
        <begin position="8"/>
        <end position="201"/>
    </location>
</feature>
<dbReference type="InterPro" id="IPR016040">
    <property type="entry name" value="NAD(P)-bd_dom"/>
</dbReference>
<organism evidence="2 3">
    <name type="scientific">Roseivivax jejudonensis</name>
    <dbReference type="NCBI Taxonomy" id="1529041"/>
    <lineage>
        <taxon>Bacteria</taxon>
        <taxon>Pseudomonadati</taxon>
        <taxon>Pseudomonadota</taxon>
        <taxon>Alphaproteobacteria</taxon>
        <taxon>Rhodobacterales</taxon>
        <taxon>Roseobacteraceae</taxon>
        <taxon>Roseivivax</taxon>
    </lineage>
</organism>
<dbReference type="PANTHER" id="PTHR43355">
    <property type="entry name" value="FLAVIN REDUCTASE (NADPH)"/>
    <property type="match status" value="1"/>
</dbReference>
<dbReference type="SUPFAM" id="SSF51735">
    <property type="entry name" value="NAD(P)-binding Rossmann-fold domains"/>
    <property type="match status" value="1"/>
</dbReference>
<dbReference type="PANTHER" id="PTHR43355:SF2">
    <property type="entry name" value="FLAVIN REDUCTASE (NADPH)"/>
    <property type="match status" value="1"/>
</dbReference>
<dbReference type="AlphaFoldDB" id="A0A1X7AAK6"/>
<proteinExistence type="predicted"/>
<evidence type="ECO:0000313" key="2">
    <source>
        <dbReference type="EMBL" id="SLN74339.1"/>
    </source>
</evidence>
<accession>A0A1X7AAK6</accession>
<reference evidence="2 3" key="1">
    <citation type="submission" date="2017-03" db="EMBL/GenBank/DDBJ databases">
        <authorList>
            <person name="Afonso C.L."/>
            <person name="Miller P.J."/>
            <person name="Scott M.A."/>
            <person name="Spackman E."/>
            <person name="Goraichik I."/>
            <person name="Dimitrov K.M."/>
            <person name="Suarez D.L."/>
            <person name="Swayne D.E."/>
        </authorList>
    </citation>
    <scope>NUCLEOTIDE SEQUENCE [LARGE SCALE GENOMIC DNA]</scope>
    <source>
        <strain evidence="2 3">CECT 8625</strain>
    </source>
</reference>
<dbReference type="RefSeq" id="WP_085793695.1">
    <property type="nucleotide sequence ID" value="NZ_FWFK01000010.1"/>
</dbReference>
<dbReference type="Pfam" id="PF13460">
    <property type="entry name" value="NAD_binding_10"/>
    <property type="match status" value="1"/>
</dbReference>
<protein>
    <recommendedName>
        <fullName evidence="1">NAD(P)-binding domain-containing protein</fullName>
    </recommendedName>
</protein>
<dbReference type="EMBL" id="FWFK01000010">
    <property type="protein sequence ID" value="SLN74339.1"/>
    <property type="molecule type" value="Genomic_DNA"/>
</dbReference>
<dbReference type="Proteomes" id="UP000193570">
    <property type="component" value="Unassembled WGS sequence"/>
</dbReference>
<dbReference type="GO" id="GO:0042602">
    <property type="term" value="F:riboflavin reductase (NADPH) activity"/>
    <property type="evidence" value="ECO:0007669"/>
    <property type="project" value="TreeGrafter"/>
</dbReference>